<dbReference type="Gene3D" id="3.90.70.10">
    <property type="entry name" value="Cysteine proteinases"/>
    <property type="match status" value="1"/>
</dbReference>
<feature type="domain" description="Peptidase C19 ubiquitin carboxyl-terminal hydrolase" evidence="1">
    <location>
        <begin position="251"/>
        <end position="347"/>
    </location>
</feature>
<sequence length="353" mass="41713">MDQMKNVKICSETVYTEAFSYLKRILYIEHKAVFSSDEWIVGRRYAVINSIKNTFEIAQEKISLCFFHYSNAFFREINSFEKEIIEVYKKIKLDFDDLCNSGDLEDVVVGKVKKLFDYFQKRWIYSNILLSSLFELKIAHLKLNSLCYFSSLKRRTYWLLDAMINKLQDNYDSKEITTENYLYALSRLLLCEKIMDNLNGLLSLYNSKLEDNICEVFDPSTQQNSLENEQTPNIYPLRKIPQLLKHANINGIINSGLYCFTNSSIQVIIKIYEVINVLKYKNSTSKNELRVNFINFYNEYKKSPLLVDSQSFYSNEKISQFFVPPEMHDVCDFMEVFLDKLNEELRLEVCKKT</sequence>
<dbReference type="STRING" id="75913.A0A0K0FZF1"/>
<dbReference type="GO" id="GO:0016579">
    <property type="term" value="P:protein deubiquitination"/>
    <property type="evidence" value="ECO:0007669"/>
    <property type="project" value="InterPro"/>
</dbReference>
<evidence type="ECO:0000259" key="1">
    <source>
        <dbReference type="Pfam" id="PF00443"/>
    </source>
</evidence>
<reference evidence="2" key="1">
    <citation type="submission" date="2014-07" db="EMBL/GenBank/DDBJ databases">
        <authorList>
            <person name="Martin A.A"/>
            <person name="De Silva N."/>
        </authorList>
    </citation>
    <scope>NUCLEOTIDE SEQUENCE</scope>
</reference>
<evidence type="ECO:0000313" key="3">
    <source>
        <dbReference type="WBParaSite" id="SVE_1783000.1"/>
    </source>
</evidence>
<dbReference type="InterPro" id="IPR001394">
    <property type="entry name" value="Peptidase_C19_UCH"/>
</dbReference>
<dbReference type="InterPro" id="IPR038765">
    <property type="entry name" value="Papain-like_cys_pep_sf"/>
</dbReference>
<accession>A0A0K0FZF1</accession>
<organism evidence="2 3">
    <name type="scientific">Strongyloides venezuelensis</name>
    <name type="common">Threadworm</name>
    <dbReference type="NCBI Taxonomy" id="75913"/>
    <lineage>
        <taxon>Eukaryota</taxon>
        <taxon>Metazoa</taxon>
        <taxon>Ecdysozoa</taxon>
        <taxon>Nematoda</taxon>
        <taxon>Chromadorea</taxon>
        <taxon>Rhabditida</taxon>
        <taxon>Tylenchina</taxon>
        <taxon>Panagrolaimomorpha</taxon>
        <taxon>Strongyloidoidea</taxon>
        <taxon>Strongyloididae</taxon>
        <taxon>Strongyloides</taxon>
    </lineage>
</organism>
<dbReference type="Pfam" id="PF00443">
    <property type="entry name" value="UCH"/>
    <property type="match status" value="1"/>
</dbReference>
<protein>
    <submittedName>
        <fullName evidence="3">USP domain-containing protein</fullName>
    </submittedName>
</protein>
<reference evidence="3" key="2">
    <citation type="submission" date="2015-08" db="UniProtKB">
        <authorList>
            <consortium name="WormBaseParasite"/>
        </authorList>
    </citation>
    <scope>IDENTIFICATION</scope>
</reference>
<keyword evidence="2" id="KW-1185">Reference proteome</keyword>
<dbReference type="AlphaFoldDB" id="A0A0K0FZF1"/>
<evidence type="ECO:0000313" key="2">
    <source>
        <dbReference type="Proteomes" id="UP000035680"/>
    </source>
</evidence>
<dbReference type="WBParaSite" id="SVE_1783000.1">
    <property type="protein sequence ID" value="SVE_1783000.1"/>
    <property type="gene ID" value="SVE_1783000"/>
</dbReference>
<dbReference type="GO" id="GO:0004843">
    <property type="term" value="F:cysteine-type deubiquitinase activity"/>
    <property type="evidence" value="ECO:0007669"/>
    <property type="project" value="InterPro"/>
</dbReference>
<name>A0A0K0FZF1_STRVS</name>
<proteinExistence type="predicted"/>
<dbReference type="SUPFAM" id="SSF54001">
    <property type="entry name" value="Cysteine proteinases"/>
    <property type="match status" value="1"/>
</dbReference>
<dbReference type="Proteomes" id="UP000035680">
    <property type="component" value="Unassembled WGS sequence"/>
</dbReference>